<evidence type="ECO:0000313" key="1">
    <source>
        <dbReference type="EMBL" id="OQB72715.1"/>
    </source>
</evidence>
<organism evidence="1">
    <name type="scientific">candidate division TA06 bacterium ADurb.Bin131</name>
    <dbReference type="NCBI Taxonomy" id="1852827"/>
    <lineage>
        <taxon>Bacteria</taxon>
        <taxon>Bacteria division TA06</taxon>
    </lineage>
</organism>
<protein>
    <submittedName>
        <fullName evidence="1">Uncharacterized protein</fullName>
    </submittedName>
</protein>
<comment type="caution">
    <text evidence="1">The sequence shown here is derived from an EMBL/GenBank/DDBJ whole genome shotgun (WGS) entry which is preliminary data.</text>
</comment>
<dbReference type="AlphaFoldDB" id="A0A1V6C7A4"/>
<proteinExistence type="predicted"/>
<dbReference type="Proteomes" id="UP000485562">
    <property type="component" value="Unassembled WGS sequence"/>
</dbReference>
<sequence length="116" mass="12091">MGSKLAGTNFGDSTGGFVGGSSPSVIAMNFSVSVAVDGSWDVFTGTCVFVGSGCLTVCGGVVVCCVSGSFVTGFFENGQHPDIINAKTIKKPNHSFLIFPPFNLFYSKSFCLKIIK</sequence>
<dbReference type="EMBL" id="MWDQ01000116">
    <property type="protein sequence ID" value="OQB72715.1"/>
    <property type="molecule type" value="Genomic_DNA"/>
</dbReference>
<accession>A0A1V6C7A4</accession>
<reference evidence="1" key="1">
    <citation type="submission" date="2017-02" db="EMBL/GenBank/DDBJ databases">
        <title>Delving into the versatile metabolic prowess of the omnipresent phylum Bacteroidetes.</title>
        <authorList>
            <person name="Nobu M.K."/>
            <person name="Mei R."/>
            <person name="Narihiro T."/>
            <person name="Kuroda K."/>
            <person name="Liu W.-T."/>
        </authorList>
    </citation>
    <scope>NUCLEOTIDE SEQUENCE</scope>
    <source>
        <strain evidence="1">ADurb.Bin131</strain>
    </source>
</reference>
<gene>
    <name evidence="1" type="ORF">BWX89_01227</name>
</gene>
<name>A0A1V6C7A4_UNCT6</name>